<evidence type="ECO:0000256" key="3">
    <source>
        <dbReference type="SAM" id="SignalP"/>
    </source>
</evidence>
<dbReference type="PROSITE" id="PS51257">
    <property type="entry name" value="PROKAR_LIPOPROTEIN"/>
    <property type="match status" value="1"/>
</dbReference>
<keyword evidence="2" id="KW-0812">Transmembrane</keyword>
<comment type="caution">
    <text evidence="5">The sequence shown here is derived from an EMBL/GenBank/DDBJ whole genome shotgun (WGS) entry which is preliminary data.</text>
</comment>
<sequence length="269" mass="28752">MNARSFRVFRFVVLSLVLATVTGACMQMDVQSDFAEDGSATHSIRFTISKQALQSMGVSEQDLEEQLQPQATPPPGVTIEQINTEQEAGFLMRSEVDDATDLGAQLNQLLSTGSEGTPINSFSGSFRRDGNSYTLDLTFDADAFFNNAGQAAGEQVPTQMMSQMLTITYTARLPGEIKEHNGTLLEDGRIQWTLPYSGTMTISARSETPSAFGGLLVLIVAAVIVAILLIGAGIVLMTRRRPQPATATTTSQVTPEGDVSPPPSGGTIE</sequence>
<protein>
    <recommendedName>
        <fullName evidence="4">LppM domain-containing protein</fullName>
    </recommendedName>
</protein>
<dbReference type="EMBL" id="JAMSLR010000001">
    <property type="protein sequence ID" value="MCM8747903.1"/>
    <property type="molecule type" value="Genomic_DNA"/>
</dbReference>
<keyword evidence="2" id="KW-0472">Membrane</keyword>
<evidence type="ECO:0000256" key="2">
    <source>
        <dbReference type="SAM" id="Phobius"/>
    </source>
</evidence>
<feature type="region of interest" description="Disordered" evidence="1">
    <location>
        <begin position="245"/>
        <end position="269"/>
    </location>
</feature>
<evidence type="ECO:0000313" key="5">
    <source>
        <dbReference type="EMBL" id="MCM8747903.1"/>
    </source>
</evidence>
<name>A0AA42BBK8_9BACT</name>
<proteinExistence type="predicted"/>
<dbReference type="RefSeq" id="WP_284055685.1">
    <property type="nucleotide sequence ID" value="NZ_JAMSLR010000001.1"/>
</dbReference>
<keyword evidence="6" id="KW-1185">Reference proteome</keyword>
<dbReference type="AlphaFoldDB" id="A0AA42BBK8"/>
<feature type="chain" id="PRO_5041409806" description="LppM domain-containing protein" evidence="3">
    <location>
        <begin position="27"/>
        <end position="269"/>
    </location>
</feature>
<evidence type="ECO:0000259" key="4">
    <source>
        <dbReference type="Pfam" id="PF21946"/>
    </source>
</evidence>
<dbReference type="InterPro" id="IPR053807">
    <property type="entry name" value="LppM"/>
</dbReference>
<reference evidence="5" key="1">
    <citation type="submission" date="2022-06" db="EMBL/GenBank/DDBJ databases">
        <title>CFH 74404 Thermomicrobiaceae sp.</title>
        <authorList>
            <person name="Ming H."/>
            <person name="Li W.-J."/>
            <person name="Zhao Z."/>
        </authorList>
    </citation>
    <scope>NUCLEOTIDE SEQUENCE</scope>
    <source>
        <strain evidence="5">CFH 74404</strain>
    </source>
</reference>
<feature type="domain" description="LppM" evidence="4">
    <location>
        <begin position="28"/>
        <end position="207"/>
    </location>
</feature>
<feature type="compositionally biased region" description="Low complexity" evidence="1">
    <location>
        <begin position="245"/>
        <end position="255"/>
    </location>
</feature>
<feature type="signal peptide" evidence="3">
    <location>
        <begin position="1"/>
        <end position="26"/>
    </location>
</feature>
<feature type="transmembrane region" description="Helical" evidence="2">
    <location>
        <begin position="211"/>
        <end position="236"/>
    </location>
</feature>
<keyword evidence="3" id="KW-0732">Signal</keyword>
<organism evidence="5 6">
    <name type="scientific">Thermalbibacter longus</name>
    <dbReference type="NCBI Taxonomy" id="2951981"/>
    <lineage>
        <taxon>Bacteria</taxon>
        <taxon>Pseudomonadati</taxon>
        <taxon>Thermomicrobiota</taxon>
        <taxon>Thermomicrobia</taxon>
        <taxon>Thermomicrobiales</taxon>
        <taxon>Thermomicrobiaceae</taxon>
        <taxon>Thermalbibacter</taxon>
    </lineage>
</organism>
<feature type="compositionally biased region" description="Pro residues" evidence="1">
    <location>
        <begin position="260"/>
        <end position="269"/>
    </location>
</feature>
<gene>
    <name evidence="5" type="ORF">NET02_01940</name>
</gene>
<evidence type="ECO:0000256" key="1">
    <source>
        <dbReference type="SAM" id="MobiDB-lite"/>
    </source>
</evidence>
<evidence type="ECO:0000313" key="6">
    <source>
        <dbReference type="Proteomes" id="UP001165306"/>
    </source>
</evidence>
<accession>A0AA42BBK8</accession>
<keyword evidence="2" id="KW-1133">Transmembrane helix</keyword>
<dbReference type="Pfam" id="PF21946">
    <property type="entry name" value="LppM"/>
    <property type="match status" value="1"/>
</dbReference>
<dbReference type="Proteomes" id="UP001165306">
    <property type="component" value="Unassembled WGS sequence"/>
</dbReference>